<dbReference type="EMBL" id="BLXT01005385">
    <property type="protein sequence ID" value="GFO22429.1"/>
    <property type="molecule type" value="Genomic_DNA"/>
</dbReference>
<proteinExistence type="predicted"/>
<comment type="caution">
    <text evidence="1">The sequence shown here is derived from an EMBL/GenBank/DDBJ whole genome shotgun (WGS) entry which is preliminary data.</text>
</comment>
<protein>
    <recommendedName>
        <fullName evidence="3">Peptidase A2 domain-containing protein</fullName>
    </recommendedName>
</protein>
<organism evidence="1 2">
    <name type="scientific">Plakobranchus ocellatus</name>
    <dbReference type="NCBI Taxonomy" id="259542"/>
    <lineage>
        <taxon>Eukaryota</taxon>
        <taxon>Metazoa</taxon>
        <taxon>Spiralia</taxon>
        <taxon>Lophotrochozoa</taxon>
        <taxon>Mollusca</taxon>
        <taxon>Gastropoda</taxon>
        <taxon>Heterobranchia</taxon>
        <taxon>Euthyneura</taxon>
        <taxon>Panpulmonata</taxon>
        <taxon>Sacoglossa</taxon>
        <taxon>Placobranchoidea</taxon>
        <taxon>Plakobranchidae</taxon>
        <taxon>Plakobranchus</taxon>
    </lineage>
</organism>
<dbReference type="AlphaFoldDB" id="A0AAV4BQK9"/>
<reference evidence="1 2" key="1">
    <citation type="journal article" date="2021" name="Elife">
        <title>Chloroplast acquisition without the gene transfer in kleptoplastic sea slugs, Plakobranchus ocellatus.</title>
        <authorList>
            <person name="Maeda T."/>
            <person name="Takahashi S."/>
            <person name="Yoshida T."/>
            <person name="Shimamura S."/>
            <person name="Takaki Y."/>
            <person name="Nagai Y."/>
            <person name="Toyoda A."/>
            <person name="Suzuki Y."/>
            <person name="Arimoto A."/>
            <person name="Ishii H."/>
            <person name="Satoh N."/>
            <person name="Nishiyama T."/>
            <person name="Hasebe M."/>
            <person name="Maruyama T."/>
            <person name="Minagawa J."/>
            <person name="Obokata J."/>
            <person name="Shigenobu S."/>
        </authorList>
    </citation>
    <scope>NUCLEOTIDE SEQUENCE [LARGE SCALE GENOMIC DNA]</scope>
</reference>
<name>A0AAV4BQK9_9GAST</name>
<evidence type="ECO:0008006" key="3">
    <source>
        <dbReference type="Google" id="ProtNLM"/>
    </source>
</evidence>
<evidence type="ECO:0000313" key="2">
    <source>
        <dbReference type="Proteomes" id="UP000735302"/>
    </source>
</evidence>
<sequence length="100" mass="11170">MLFFKIDTGAQVKILPYHLKKGIKHKFHQNKAKLKTYTGTAIAAKGKTALAVNGQKHEFFIVEAKHLTPILGYRSAKKLEIIKIMSVTIKEYLTVFGGLG</sequence>
<dbReference type="Proteomes" id="UP000735302">
    <property type="component" value="Unassembled WGS sequence"/>
</dbReference>
<gene>
    <name evidence="1" type="ORF">PoB_004893400</name>
</gene>
<keyword evidence="2" id="KW-1185">Reference proteome</keyword>
<evidence type="ECO:0000313" key="1">
    <source>
        <dbReference type="EMBL" id="GFO22429.1"/>
    </source>
</evidence>
<accession>A0AAV4BQK9</accession>